<dbReference type="STRING" id="292563.Cyast_1649"/>
<sequence length="394" mass="43232">MSKIAYVQCPTGIAGDMFLGALVDGGVPLKYLIDRLQTLNLGDEYSLTAEEVQRQGQRATKVNVNLNQTSHHHHRHLPDIETIITQANLPETVTKNSLAIFRQLAIAEGNVHGIPSEKVHFHEVGATDALIDIIGTCIGLDYLNIDTLECSPLPTGGGTVKAAHGRLSVPVPAVLELCQMGKVPLYSNDIEKELVTPTGAAIVTTLAQKFGQPPTMKLTKVGLGAGNQDLTMPNILRLWIGEKEETTEEETVAVLETQIDDLSPQIFGYVMDELLQLGARDVFTQPVAMKKNRPGVLLTVICDVEKVGECERCIFEETSTLGIRKQIQTRSVLSRHLETVNTKYGEVRVKVARMGEKVVNIQPEYDDCVLIAKRLQIPLSEVMLETKRGINNGQ</sequence>
<evidence type="ECO:0000256" key="2">
    <source>
        <dbReference type="HAMAP-Rule" id="MF_01074"/>
    </source>
</evidence>
<dbReference type="InterPro" id="IPR002822">
    <property type="entry name" value="Ni_insertion"/>
</dbReference>
<comment type="similarity">
    <text evidence="2">Belongs to the LarC family.</text>
</comment>
<organism evidence="3 4">
    <name type="scientific">Cyanobacterium stanieri (strain ATCC 29140 / PCC 7202)</name>
    <dbReference type="NCBI Taxonomy" id="292563"/>
    <lineage>
        <taxon>Bacteria</taxon>
        <taxon>Bacillati</taxon>
        <taxon>Cyanobacteriota</taxon>
        <taxon>Cyanophyceae</taxon>
        <taxon>Oscillatoriophycideae</taxon>
        <taxon>Chroococcales</taxon>
        <taxon>Geminocystaceae</taxon>
        <taxon>Cyanobacterium</taxon>
    </lineage>
</organism>
<keyword evidence="1 2" id="KW-0533">Nickel</keyword>
<keyword evidence="4" id="KW-1185">Reference proteome</keyword>
<dbReference type="KEGG" id="csn:Cyast_1649"/>
<dbReference type="GO" id="GO:0016829">
    <property type="term" value="F:lyase activity"/>
    <property type="evidence" value="ECO:0007669"/>
    <property type="project" value="UniProtKB-UniRule"/>
</dbReference>
<gene>
    <name evidence="3" type="ordered locus">Cyast_1649</name>
</gene>
<dbReference type="Gene3D" id="3.30.70.1380">
    <property type="entry name" value="Transcriptional regulatory protein pf0864 domain like"/>
    <property type="match status" value="1"/>
</dbReference>
<dbReference type="NCBIfam" id="TIGR00299">
    <property type="entry name" value="nickel pincer cofactor biosynthesis protein LarC"/>
    <property type="match status" value="1"/>
</dbReference>
<proteinExistence type="inferred from homology"/>
<keyword evidence="2" id="KW-0456">Lyase</keyword>
<dbReference type="EMBL" id="CP003940">
    <property type="protein sequence ID" value="AFZ47610.1"/>
    <property type="molecule type" value="Genomic_DNA"/>
</dbReference>
<evidence type="ECO:0000313" key="4">
    <source>
        <dbReference type="Proteomes" id="UP000010483"/>
    </source>
</evidence>
<dbReference type="Gene3D" id="3.10.20.300">
    <property type="entry name" value="mk0293 like domain"/>
    <property type="match status" value="1"/>
</dbReference>
<dbReference type="AlphaFoldDB" id="K9YMH8"/>
<evidence type="ECO:0000313" key="3">
    <source>
        <dbReference type="EMBL" id="AFZ47610.1"/>
    </source>
</evidence>
<name>K9YMH8_CYASC</name>
<protein>
    <recommendedName>
        <fullName evidence="2">Putative nickel insertion protein</fullName>
    </recommendedName>
</protein>
<dbReference type="HOGENOM" id="CLU_028523_2_1_3"/>
<reference evidence="4" key="1">
    <citation type="journal article" date="2013" name="Proc. Natl. Acad. Sci. U.S.A.">
        <title>Improving the coverage of the cyanobacterial phylum using diversity-driven genome sequencing.</title>
        <authorList>
            <person name="Shih P.M."/>
            <person name="Wu D."/>
            <person name="Latifi A."/>
            <person name="Axen S.D."/>
            <person name="Fewer D.P."/>
            <person name="Talla E."/>
            <person name="Calteau A."/>
            <person name="Cai F."/>
            <person name="Tandeau de Marsac N."/>
            <person name="Rippka R."/>
            <person name="Herdman M."/>
            <person name="Sivonen K."/>
            <person name="Coursin T."/>
            <person name="Laurent T."/>
            <person name="Goodwin L."/>
            <person name="Nolan M."/>
            <person name="Davenport K.W."/>
            <person name="Han C.S."/>
            <person name="Rubin E.M."/>
            <person name="Eisen J.A."/>
            <person name="Woyke T."/>
            <person name="Gugger M."/>
            <person name="Kerfeld C.A."/>
        </authorList>
    </citation>
    <scope>NUCLEOTIDE SEQUENCE [LARGE SCALE GENOMIC DNA]</scope>
    <source>
        <strain evidence="4">ATCC 29140 / PCC 7202</strain>
    </source>
</reference>
<accession>K9YMH8</accession>
<dbReference type="eggNOG" id="COG1641">
    <property type="taxonomic scope" value="Bacteria"/>
</dbReference>
<dbReference type="Proteomes" id="UP000010483">
    <property type="component" value="Chromosome"/>
</dbReference>
<dbReference type="Pfam" id="PF01969">
    <property type="entry name" value="Ni_insertion"/>
    <property type="match status" value="1"/>
</dbReference>
<dbReference type="HAMAP" id="MF_01074">
    <property type="entry name" value="LarC"/>
    <property type="match status" value="1"/>
</dbReference>
<dbReference type="GO" id="GO:0016151">
    <property type="term" value="F:nickel cation binding"/>
    <property type="evidence" value="ECO:0007669"/>
    <property type="project" value="UniProtKB-UniRule"/>
</dbReference>
<dbReference type="PANTHER" id="PTHR36566:SF1">
    <property type="entry name" value="PYRIDINIUM-3,5-BISTHIOCARBOXYLIC ACID MONONUCLEOTIDE NICKEL INSERTION PROTEIN"/>
    <property type="match status" value="1"/>
</dbReference>
<dbReference type="PANTHER" id="PTHR36566">
    <property type="entry name" value="NICKEL INSERTION PROTEIN-RELATED"/>
    <property type="match status" value="1"/>
</dbReference>
<dbReference type="BioCyc" id="CSTA292563:G1353-1659-MONOMER"/>
<evidence type="ECO:0000256" key="1">
    <source>
        <dbReference type="ARBA" id="ARBA00022596"/>
    </source>
</evidence>
<dbReference type="PATRIC" id="fig|292563.3.peg.1720"/>